<name>A0A395RUN3_FUSSP</name>
<evidence type="ECO:0000313" key="2">
    <source>
        <dbReference type="Proteomes" id="UP000266152"/>
    </source>
</evidence>
<accession>A0A395RUN3</accession>
<dbReference type="AlphaFoldDB" id="A0A395RUN3"/>
<dbReference type="EMBL" id="PXOF01000125">
    <property type="protein sequence ID" value="RGP63777.1"/>
    <property type="molecule type" value="Genomic_DNA"/>
</dbReference>
<reference evidence="1 2" key="1">
    <citation type="journal article" date="2018" name="PLoS Pathog.">
        <title>Evolution of structural diversity of trichothecenes, a family of toxins produced by plant pathogenic and entomopathogenic fungi.</title>
        <authorList>
            <person name="Proctor R.H."/>
            <person name="McCormick S.P."/>
            <person name="Kim H.S."/>
            <person name="Cardoza R.E."/>
            <person name="Stanley A.M."/>
            <person name="Lindo L."/>
            <person name="Kelly A."/>
            <person name="Brown D.W."/>
            <person name="Lee T."/>
            <person name="Vaughan M.M."/>
            <person name="Alexander N.J."/>
            <person name="Busman M."/>
            <person name="Gutierrez S."/>
        </authorList>
    </citation>
    <scope>NUCLEOTIDE SEQUENCE [LARGE SCALE GENOMIC DNA]</scope>
    <source>
        <strain evidence="1 2">NRRL 3299</strain>
    </source>
</reference>
<gene>
    <name evidence="1" type="ORF">FSPOR_8384</name>
</gene>
<dbReference type="Proteomes" id="UP000266152">
    <property type="component" value="Unassembled WGS sequence"/>
</dbReference>
<dbReference type="STRING" id="5514.A0A395RUN3"/>
<sequence length="166" mass="18707">MFTHTATIQQGRDNLEMLMRQGYQLQVSKSVAGPDGASYDLNEVGEWVPNQSNPSAQPNALNVGRNGYQTPVSIIVGVRNVYGGWQPIWVSTDMLLQNSNGEYEPLQTVQIWYEEDDKTSTMISSQKTSSQTFTYTDTTSEYFTYDTQAGVWQSPQPSPFNLESWE</sequence>
<proteinExistence type="predicted"/>
<comment type="caution">
    <text evidence="1">The sequence shown here is derived from an EMBL/GenBank/DDBJ whole genome shotgun (WGS) entry which is preliminary data.</text>
</comment>
<evidence type="ECO:0000313" key="1">
    <source>
        <dbReference type="EMBL" id="RGP63777.1"/>
    </source>
</evidence>
<keyword evidence="2" id="KW-1185">Reference proteome</keyword>
<protein>
    <submittedName>
        <fullName evidence="1">Splicing factor 3b</fullName>
    </submittedName>
</protein>
<organism evidence="1 2">
    <name type="scientific">Fusarium sporotrichioides</name>
    <dbReference type="NCBI Taxonomy" id="5514"/>
    <lineage>
        <taxon>Eukaryota</taxon>
        <taxon>Fungi</taxon>
        <taxon>Dikarya</taxon>
        <taxon>Ascomycota</taxon>
        <taxon>Pezizomycotina</taxon>
        <taxon>Sordariomycetes</taxon>
        <taxon>Hypocreomycetidae</taxon>
        <taxon>Hypocreales</taxon>
        <taxon>Nectriaceae</taxon>
        <taxon>Fusarium</taxon>
    </lineage>
</organism>